<reference evidence="2" key="1">
    <citation type="journal article" date="2019" name="Int. J. Syst. Evol. Microbiol.">
        <title>The Global Catalogue of Microorganisms (GCM) 10K type strain sequencing project: providing services to taxonomists for standard genome sequencing and annotation.</title>
        <authorList>
            <consortium name="The Broad Institute Genomics Platform"/>
            <consortium name="The Broad Institute Genome Sequencing Center for Infectious Disease"/>
            <person name="Wu L."/>
            <person name="Ma J."/>
        </authorList>
    </citation>
    <scope>NUCLEOTIDE SEQUENCE [LARGE SCALE GENOMIC DNA]</scope>
    <source>
        <strain evidence="2">KCTC 52277</strain>
    </source>
</reference>
<dbReference type="Gene3D" id="1.25.40.10">
    <property type="entry name" value="Tetratricopeptide repeat domain"/>
    <property type="match status" value="1"/>
</dbReference>
<protein>
    <submittedName>
        <fullName evidence="1">Tetratricopeptide repeat protein</fullName>
    </submittedName>
</protein>
<organism evidence="1 2">
    <name type="scientific">Shewanella submarina</name>
    <dbReference type="NCBI Taxonomy" id="2016376"/>
    <lineage>
        <taxon>Bacteria</taxon>
        <taxon>Pseudomonadati</taxon>
        <taxon>Pseudomonadota</taxon>
        <taxon>Gammaproteobacteria</taxon>
        <taxon>Alteromonadales</taxon>
        <taxon>Shewanellaceae</taxon>
        <taxon>Shewanella</taxon>
    </lineage>
</organism>
<dbReference type="RefSeq" id="WP_346347871.1">
    <property type="nucleotide sequence ID" value="NZ_JAKILF010000009.1"/>
</dbReference>
<dbReference type="SMART" id="SM00671">
    <property type="entry name" value="SEL1"/>
    <property type="match status" value="2"/>
</dbReference>
<accession>A0ABV7GEX1</accession>
<dbReference type="EMBL" id="JBHRTD010000014">
    <property type="protein sequence ID" value="MFC3138816.1"/>
    <property type="molecule type" value="Genomic_DNA"/>
</dbReference>
<dbReference type="PANTHER" id="PTHR11102:SF160">
    <property type="entry name" value="ERAD-ASSOCIATED E3 UBIQUITIN-PROTEIN LIGASE COMPONENT HRD3"/>
    <property type="match status" value="1"/>
</dbReference>
<keyword evidence="2" id="KW-1185">Reference proteome</keyword>
<dbReference type="InterPro" id="IPR006597">
    <property type="entry name" value="Sel1-like"/>
</dbReference>
<dbReference type="SUPFAM" id="SSF81901">
    <property type="entry name" value="HCP-like"/>
    <property type="match status" value="1"/>
</dbReference>
<gene>
    <name evidence="1" type="ORF">ACFOE0_11550</name>
</gene>
<evidence type="ECO:0000313" key="2">
    <source>
        <dbReference type="Proteomes" id="UP001595621"/>
    </source>
</evidence>
<dbReference type="Pfam" id="PF08238">
    <property type="entry name" value="Sel1"/>
    <property type="match status" value="2"/>
</dbReference>
<dbReference type="InterPro" id="IPR050767">
    <property type="entry name" value="Sel1_AlgK"/>
</dbReference>
<dbReference type="PANTHER" id="PTHR11102">
    <property type="entry name" value="SEL-1-LIKE PROTEIN"/>
    <property type="match status" value="1"/>
</dbReference>
<dbReference type="InterPro" id="IPR011990">
    <property type="entry name" value="TPR-like_helical_dom_sf"/>
</dbReference>
<dbReference type="Proteomes" id="UP001595621">
    <property type="component" value="Unassembled WGS sequence"/>
</dbReference>
<evidence type="ECO:0000313" key="1">
    <source>
        <dbReference type="EMBL" id="MFC3138816.1"/>
    </source>
</evidence>
<sequence>MEITAICQEGHSEAQLNLGMMLTNGKGTDVNHEQAVNWFQQSAEQGNAIAQNNLAIMYALGKGTTKNEKLAYMWANLSYYNGGDGDEIVEILNHTMKFGDIRQAQKMTEECLEKNFRGCSQS</sequence>
<proteinExistence type="predicted"/>
<comment type="caution">
    <text evidence="1">The sequence shown here is derived from an EMBL/GenBank/DDBJ whole genome shotgun (WGS) entry which is preliminary data.</text>
</comment>
<name>A0ABV7GEX1_9GAMM</name>